<dbReference type="EC" id="3.2.1.50" evidence="6"/>
<feature type="domain" description="Alpha-N-acetylglucosaminidase N-terminal" evidence="4">
    <location>
        <begin position="24"/>
        <end position="104"/>
    </location>
</feature>
<sequence length="713" mass="81820">MKKILILMIACLAYCQVRAQEYSQVQQLISREFPFLKGKIQFRKIAIKDKGDAFRLYQHGSSLLIEANTVSAAAYAVNYYLKNYGHMSLSHYGDNIKSIAKLPAVPDAVSVNTPFQIRYALNYCTYNYTYSFYNWKDWERELDWMALNGVNTMLAPIGTEKVWQKMLTNLGYTDKEVRAYIPGPGFNAWWLMGNMEGWGGSVSDGMINKWVLLQQKILKRMKELGIQPVLQAFTGLVPDNLAVKYPKAKIIRQGKWAGGFQRPAFLAPSDSLFIKMARQYYSEMKALYGNDIHYFGGDLFHEGGKATGIDVPVAAGDIQKIMQQYYPNSTWVLQGWQDNPRKELLAGLKKENVLILDLKGEEFNEWESRNAFEGTPYVWASVNDWGGKITMIGDLKRLVSEPHRAYASAQGKWMKGIGIIPESITANPVAFDLALQTAWSEPGTDMENVIKKYISYRYGAYNKDVDEGWRLLLNSLYGVTDSKGAEAIFCARPSENVTNTSTWGSDSIQYDAQKPVRALMLFRKAATRFQNSATYKIDMVDLARQVMSNQGRIVYANCMKAYKAKDVKTYQKWRDLFLQMIRLQNELLNTEPNFMLGPWLEQAKAYGITPEDKKLCEWNARVQITYWGPDYNPNTDLHEYANKEWGGMLDSFYLPRWEMFFQELNNRLKGQSATTVDYFTFEKNWAWQQNSYPTKGTGSYLTEVDRVIKLISQ</sequence>
<protein>
    <submittedName>
        <fullName evidence="6">Alpha-N-acetylglucosaminidase</fullName>
        <ecNumber evidence="6">3.2.1.50</ecNumber>
    </submittedName>
</protein>
<proteinExistence type="predicted"/>
<dbReference type="GO" id="GO:0005975">
    <property type="term" value="P:carbohydrate metabolic process"/>
    <property type="evidence" value="ECO:0007669"/>
    <property type="project" value="UniProtKB-ARBA"/>
</dbReference>
<keyword evidence="6" id="KW-0326">Glycosidase</keyword>
<organism evidence="6 7">
    <name type="scientific">Mucilaginibacter lappiensis</name>
    <dbReference type="NCBI Taxonomy" id="354630"/>
    <lineage>
        <taxon>Bacteria</taxon>
        <taxon>Pseudomonadati</taxon>
        <taxon>Bacteroidota</taxon>
        <taxon>Sphingobacteriia</taxon>
        <taxon>Sphingobacteriales</taxon>
        <taxon>Sphingobacteriaceae</taxon>
        <taxon>Mucilaginibacter</taxon>
    </lineage>
</organism>
<dbReference type="InterPro" id="IPR024240">
    <property type="entry name" value="NAGLU_N"/>
</dbReference>
<dbReference type="Gene3D" id="3.20.20.80">
    <property type="entry name" value="Glycosidases"/>
    <property type="match status" value="1"/>
</dbReference>
<evidence type="ECO:0000259" key="4">
    <source>
        <dbReference type="Pfam" id="PF12971"/>
    </source>
</evidence>
<dbReference type="InterPro" id="IPR017853">
    <property type="entry name" value="GH"/>
</dbReference>
<dbReference type="Gene3D" id="1.20.120.670">
    <property type="entry name" value="N-acetyl-b-d-glucoasminidase"/>
    <property type="match status" value="1"/>
</dbReference>
<dbReference type="InterPro" id="IPR007781">
    <property type="entry name" value="NAGLU"/>
</dbReference>
<feature type="chain" id="PRO_5032334738" evidence="2">
    <location>
        <begin position="20"/>
        <end position="713"/>
    </location>
</feature>
<keyword evidence="2" id="KW-0732">Signal</keyword>
<evidence type="ECO:0000259" key="3">
    <source>
        <dbReference type="Pfam" id="PF05089"/>
    </source>
</evidence>
<feature type="domain" description="Alpha-N-acetylglucosaminidase C-terminal" evidence="5">
    <location>
        <begin position="450"/>
        <end position="708"/>
    </location>
</feature>
<dbReference type="InterPro" id="IPR029018">
    <property type="entry name" value="Hex-like_dom2"/>
</dbReference>
<feature type="domain" description="Alpha-N-acetylglucosaminidase tim-barrel" evidence="3">
    <location>
        <begin position="118"/>
        <end position="440"/>
    </location>
</feature>
<reference evidence="6 7" key="1">
    <citation type="submission" date="2020-08" db="EMBL/GenBank/DDBJ databases">
        <title>Genomic Encyclopedia of Type Strains, Phase IV (KMG-V): Genome sequencing to study the core and pangenomes of soil and plant-associated prokaryotes.</title>
        <authorList>
            <person name="Whitman W."/>
        </authorList>
    </citation>
    <scope>NUCLEOTIDE SEQUENCE [LARGE SCALE GENOMIC DNA]</scope>
    <source>
        <strain evidence="6 7">MP601</strain>
    </source>
</reference>
<feature type="signal peptide" evidence="2">
    <location>
        <begin position="1"/>
        <end position="19"/>
    </location>
</feature>
<evidence type="ECO:0000313" key="6">
    <source>
        <dbReference type="EMBL" id="MBB6127816.1"/>
    </source>
</evidence>
<dbReference type="InterPro" id="IPR024733">
    <property type="entry name" value="NAGLU_tim-barrel"/>
</dbReference>
<dbReference type="Pfam" id="PF12971">
    <property type="entry name" value="NAGLU_N"/>
    <property type="match status" value="1"/>
</dbReference>
<dbReference type="RefSeq" id="WP_183587103.1">
    <property type="nucleotide sequence ID" value="NZ_JACHCA010000004.1"/>
</dbReference>
<comment type="caution">
    <text evidence="6">The sequence shown here is derived from an EMBL/GenBank/DDBJ whole genome shotgun (WGS) entry which is preliminary data.</text>
</comment>
<evidence type="ECO:0000256" key="2">
    <source>
        <dbReference type="SAM" id="SignalP"/>
    </source>
</evidence>
<dbReference type="PANTHER" id="PTHR12872">
    <property type="entry name" value="ALPHA-N-ACETYLGLUCOSAMINIDASE"/>
    <property type="match status" value="1"/>
</dbReference>
<dbReference type="Proteomes" id="UP000548326">
    <property type="component" value="Unassembled WGS sequence"/>
</dbReference>
<dbReference type="Gene3D" id="3.30.379.10">
    <property type="entry name" value="Chitobiase/beta-hexosaminidase domain 2-like"/>
    <property type="match status" value="1"/>
</dbReference>
<evidence type="ECO:0000256" key="1">
    <source>
        <dbReference type="ARBA" id="ARBA00022801"/>
    </source>
</evidence>
<dbReference type="EMBL" id="JACHCA010000004">
    <property type="protein sequence ID" value="MBB6127816.1"/>
    <property type="molecule type" value="Genomic_DNA"/>
</dbReference>
<dbReference type="Pfam" id="PF12972">
    <property type="entry name" value="NAGLU_C"/>
    <property type="match status" value="1"/>
</dbReference>
<evidence type="ECO:0000259" key="5">
    <source>
        <dbReference type="Pfam" id="PF12972"/>
    </source>
</evidence>
<dbReference type="PANTHER" id="PTHR12872:SF1">
    <property type="entry name" value="ALPHA-N-ACETYLGLUCOSAMINIDASE"/>
    <property type="match status" value="1"/>
</dbReference>
<gene>
    <name evidence="6" type="ORF">HDF22_001924</name>
</gene>
<name>A0A841JE08_9SPHI</name>
<keyword evidence="1 6" id="KW-0378">Hydrolase</keyword>
<dbReference type="SUPFAM" id="SSF51445">
    <property type="entry name" value="(Trans)glycosidases"/>
    <property type="match status" value="1"/>
</dbReference>
<dbReference type="AlphaFoldDB" id="A0A841JE08"/>
<accession>A0A841JE08</accession>
<evidence type="ECO:0000313" key="7">
    <source>
        <dbReference type="Proteomes" id="UP000548326"/>
    </source>
</evidence>
<dbReference type="GO" id="GO:0004561">
    <property type="term" value="F:alpha-N-acetylglucosaminidase activity"/>
    <property type="evidence" value="ECO:0007669"/>
    <property type="project" value="UniProtKB-EC"/>
</dbReference>
<dbReference type="InterPro" id="IPR024732">
    <property type="entry name" value="NAGLU_C"/>
</dbReference>
<dbReference type="Pfam" id="PF05089">
    <property type="entry name" value="NAGLU"/>
    <property type="match status" value="1"/>
</dbReference>